<feature type="compositionally biased region" description="Polar residues" evidence="1">
    <location>
        <begin position="132"/>
        <end position="156"/>
    </location>
</feature>
<protein>
    <submittedName>
        <fullName evidence="2">Uncharacterized protein</fullName>
    </submittedName>
</protein>
<name>A0A517KX50_9PEZI</name>
<dbReference type="EMBL" id="CP042185">
    <property type="protein sequence ID" value="QDS67958.1"/>
    <property type="molecule type" value="Genomic_DNA"/>
</dbReference>
<sequence>MMQKWRIRNSIGPVTRRSSRPPPQCAFSTSRSCLDDEQRPRSNRQASAKAGRLIANLNTRGAPERSRDPNFGLRGLKPYDDRAGTATANTANQPVRIRRVEMDYGDNSNPARSPDRPSSNRPSPDRLSSNRTSPDLSFSDRPSSNRASSDLPSSNGPPRRDYQSGQAAASKSRGGVRFGRHSASDQRGEGRYVGRDYRGGNEAFAATEEEEVDLQALVEEELRLSTPPQEEWEILDKNGNILDDEDDDEEWEDEDDLEELDIYSGKDADAPDRWEQSAYKGMEMTLKEINPGPQPFNPKRMKAEELHTAFITTGAGELGVAAAAKQAMGRFGRRADIDYQYDAELASRLYRGELVRFRDAEEKKRVMWMAEEFASNTANRIMEKKGEWEPKIDVGFVPLPEKAKDEIAGKAMRGIYPMVPTVTGELARAGMSDQKKTMAHLRRSVLLNETYSPAQGKSMVDFIAKMWPVENRSQQSQPGKRTDA</sequence>
<dbReference type="STRING" id="50376.A0A517KX50"/>
<evidence type="ECO:0000256" key="1">
    <source>
        <dbReference type="SAM" id="MobiDB-lite"/>
    </source>
</evidence>
<evidence type="ECO:0000313" key="3">
    <source>
        <dbReference type="Proteomes" id="UP000316270"/>
    </source>
</evidence>
<proteinExistence type="predicted"/>
<accession>A0A517KX50</accession>
<feature type="compositionally biased region" description="Basic and acidic residues" evidence="1">
    <location>
        <begin position="182"/>
        <end position="195"/>
    </location>
</feature>
<feature type="compositionally biased region" description="Low complexity" evidence="1">
    <location>
        <begin position="107"/>
        <end position="131"/>
    </location>
</feature>
<evidence type="ECO:0000313" key="2">
    <source>
        <dbReference type="EMBL" id="QDS67958.1"/>
    </source>
</evidence>
<gene>
    <name evidence="2" type="ORF">FKW77_008991</name>
</gene>
<dbReference type="OrthoDB" id="3930669at2759"/>
<feature type="region of interest" description="Disordered" evidence="1">
    <location>
        <begin position="1"/>
        <end position="195"/>
    </location>
</feature>
<keyword evidence="3" id="KW-1185">Reference proteome</keyword>
<dbReference type="AlphaFoldDB" id="A0A517KX50"/>
<organism evidence="2 3">
    <name type="scientific">Venturia effusa</name>
    <dbReference type="NCBI Taxonomy" id="50376"/>
    <lineage>
        <taxon>Eukaryota</taxon>
        <taxon>Fungi</taxon>
        <taxon>Dikarya</taxon>
        <taxon>Ascomycota</taxon>
        <taxon>Pezizomycotina</taxon>
        <taxon>Dothideomycetes</taxon>
        <taxon>Pleosporomycetidae</taxon>
        <taxon>Venturiales</taxon>
        <taxon>Venturiaceae</taxon>
        <taxon>Venturia</taxon>
    </lineage>
</organism>
<reference evidence="2 3" key="1">
    <citation type="submission" date="2019-07" db="EMBL/GenBank/DDBJ databases">
        <title>Finished genome of Venturia effusa.</title>
        <authorList>
            <person name="Young C.A."/>
            <person name="Cox M.P."/>
            <person name="Ganley A.R.D."/>
            <person name="David W.J."/>
        </authorList>
    </citation>
    <scope>NUCLEOTIDE SEQUENCE [LARGE SCALE GENOMIC DNA]</scope>
    <source>
        <strain evidence="3">albino</strain>
    </source>
</reference>
<dbReference type="Proteomes" id="UP000316270">
    <property type="component" value="Chromosome 1"/>
</dbReference>